<dbReference type="Gene3D" id="1.25.40.620">
    <property type="match status" value="1"/>
</dbReference>
<evidence type="ECO:0000259" key="2">
    <source>
        <dbReference type="Pfam" id="PF05419"/>
    </source>
</evidence>
<accession>A0A951UMK6</accession>
<evidence type="ECO:0000313" key="3">
    <source>
        <dbReference type="EMBL" id="MBW4659766.1"/>
    </source>
</evidence>
<dbReference type="PANTHER" id="PTHR34800:SF1">
    <property type="entry name" value="TETRAPYRROLE-BINDING PROTEIN, CHLOROPLASTIC"/>
    <property type="match status" value="1"/>
</dbReference>
<dbReference type="SUPFAM" id="SSF140869">
    <property type="entry name" value="GUN4-like"/>
    <property type="match status" value="1"/>
</dbReference>
<proteinExistence type="predicted"/>
<dbReference type="InterPro" id="IPR008629">
    <property type="entry name" value="GUN4-like"/>
</dbReference>
<evidence type="ECO:0000313" key="4">
    <source>
        <dbReference type="Proteomes" id="UP000757435"/>
    </source>
</evidence>
<dbReference type="EMBL" id="JAHHHD010000014">
    <property type="protein sequence ID" value="MBW4659766.1"/>
    <property type="molecule type" value="Genomic_DNA"/>
</dbReference>
<name>A0A951UMK6_9CYAN</name>
<reference evidence="3" key="2">
    <citation type="journal article" date="2022" name="Microbiol. Resour. Announc.">
        <title>Metagenome Sequencing to Explore Phylogenomics of Terrestrial Cyanobacteria.</title>
        <authorList>
            <person name="Ward R.D."/>
            <person name="Stajich J.E."/>
            <person name="Johansen J.R."/>
            <person name="Huntemann M."/>
            <person name="Clum A."/>
            <person name="Foster B."/>
            <person name="Foster B."/>
            <person name="Roux S."/>
            <person name="Palaniappan K."/>
            <person name="Varghese N."/>
            <person name="Mukherjee S."/>
            <person name="Reddy T.B.K."/>
            <person name="Daum C."/>
            <person name="Copeland A."/>
            <person name="Chen I.A."/>
            <person name="Ivanova N.N."/>
            <person name="Kyrpides N.C."/>
            <person name="Shapiro N."/>
            <person name="Eloe-Fadrosh E.A."/>
            <person name="Pietrasiak N."/>
        </authorList>
    </citation>
    <scope>NUCLEOTIDE SEQUENCE</scope>
    <source>
        <strain evidence="3">UHER 2000/2452</strain>
    </source>
</reference>
<feature type="domain" description="GUN4-like" evidence="2">
    <location>
        <begin position="90"/>
        <end position="224"/>
    </location>
</feature>
<organism evidence="3 4">
    <name type="scientific">Drouetiella hepatica Uher 2000/2452</name>
    <dbReference type="NCBI Taxonomy" id="904376"/>
    <lineage>
        <taxon>Bacteria</taxon>
        <taxon>Bacillati</taxon>
        <taxon>Cyanobacteriota</taxon>
        <taxon>Cyanophyceae</taxon>
        <taxon>Oculatellales</taxon>
        <taxon>Oculatellaceae</taxon>
        <taxon>Drouetiella</taxon>
    </lineage>
</organism>
<protein>
    <submittedName>
        <fullName evidence="3">GUN4 domain-containing protein</fullName>
    </submittedName>
</protein>
<evidence type="ECO:0000256" key="1">
    <source>
        <dbReference type="SAM" id="MobiDB-lite"/>
    </source>
</evidence>
<sequence length="248" mass="27265">MKAHRFFFILIGIIGSICVSSIAAPSYQSTSSILAQSLGGSSSPASPPISPSQIPSASPNPSEPAKEASPAPSEGASPSVVETSGTPEVATLYSQLGEALTAKRWEDADRITYELMLEISGSKSKTQGFFDSLEWQKFPCEQFKKIDELWGKASDNELGFSAQIKVFREDAGERADDYYKKIEWKSNDGAWTVSWEYDQTAKRYKYTDGKTPNFTNPPAGHLPALLVWNRGVDYRLQKSIACDLYLTP</sequence>
<comment type="caution">
    <text evidence="3">The sequence shown here is derived from an EMBL/GenBank/DDBJ whole genome shotgun (WGS) entry which is preliminary data.</text>
</comment>
<dbReference type="PANTHER" id="PTHR34800">
    <property type="entry name" value="TETRAPYRROLE-BINDING PROTEIN, CHLOROPLASTIC"/>
    <property type="match status" value="1"/>
</dbReference>
<feature type="compositionally biased region" description="Low complexity" evidence="1">
    <location>
        <begin position="67"/>
        <end position="79"/>
    </location>
</feature>
<dbReference type="AlphaFoldDB" id="A0A951UMK6"/>
<gene>
    <name evidence="3" type="ORF">KME15_13900</name>
</gene>
<feature type="region of interest" description="Disordered" evidence="1">
    <location>
        <begin position="37"/>
        <end position="84"/>
    </location>
</feature>
<dbReference type="Pfam" id="PF05419">
    <property type="entry name" value="GUN4"/>
    <property type="match status" value="1"/>
</dbReference>
<reference evidence="3" key="1">
    <citation type="submission" date="2021-05" db="EMBL/GenBank/DDBJ databases">
        <authorList>
            <person name="Pietrasiak N."/>
            <person name="Ward R."/>
            <person name="Stajich J.E."/>
            <person name="Kurbessoian T."/>
        </authorList>
    </citation>
    <scope>NUCLEOTIDE SEQUENCE</scope>
    <source>
        <strain evidence="3">UHER 2000/2452</strain>
    </source>
</reference>
<dbReference type="GO" id="GO:0046906">
    <property type="term" value="F:tetrapyrrole binding"/>
    <property type="evidence" value="ECO:0007669"/>
    <property type="project" value="TreeGrafter"/>
</dbReference>
<dbReference type="InterPro" id="IPR037215">
    <property type="entry name" value="GUN4-like_sf"/>
</dbReference>
<feature type="compositionally biased region" description="Low complexity" evidence="1">
    <location>
        <begin position="51"/>
        <end position="60"/>
    </location>
</feature>
<dbReference type="Proteomes" id="UP000757435">
    <property type="component" value="Unassembled WGS sequence"/>
</dbReference>